<dbReference type="PANTHER" id="PTHR47163">
    <property type="entry name" value="DDE_TNP_IS1595 DOMAIN-CONTAINING PROTEIN"/>
    <property type="match status" value="1"/>
</dbReference>
<proteinExistence type="predicted"/>
<name>A0A1I7UW49_9PELO</name>
<dbReference type="InterPro" id="IPR053164">
    <property type="entry name" value="IS1016-like_transposase"/>
</dbReference>
<dbReference type="InterPro" id="IPR024445">
    <property type="entry name" value="Tnp_ISXO2-like"/>
</dbReference>
<protein>
    <submittedName>
        <fullName evidence="3 4">DDE_Tnp_IS1595 domain-containing protein</fullName>
    </submittedName>
</protein>
<reference evidence="3 4" key="1">
    <citation type="submission" date="2016-11" db="UniProtKB">
        <authorList>
            <consortium name="WormBaseParasite"/>
        </authorList>
    </citation>
    <scope>IDENTIFICATION</scope>
</reference>
<evidence type="ECO:0000259" key="1">
    <source>
        <dbReference type="SMART" id="SM01126"/>
    </source>
</evidence>
<keyword evidence="2" id="KW-1185">Reference proteome</keyword>
<dbReference type="eggNOG" id="ENOG502S2X3">
    <property type="taxonomic scope" value="Eukaryota"/>
</dbReference>
<evidence type="ECO:0000313" key="3">
    <source>
        <dbReference type="WBParaSite" id="Csp11.Scaffold566.g4085.t1"/>
    </source>
</evidence>
<dbReference type="STRING" id="1561998.A0A1I7UW49"/>
<dbReference type="WBParaSite" id="Csp11.Scaffold566.g4085.t1">
    <property type="protein sequence ID" value="Csp11.Scaffold566.g4085.t1"/>
    <property type="gene ID" value="Csp11.Scaffold566.g4085"/>
</dbReference>
<evidence type="ECO:0000313" key="2">
    <source>
        <dbReference type="Proteomes" id="UP000095282"/>
    </source>
</evidence>
<dbReference type="Proteomes" id="UP000095282">
    <property type="component" value="Unplaced"/>
</dbReference>
<dbReference type="AlphaFoldDB" id="A0A1I7UW49"/>
<sequence length="193" mass="21994">MMNETALSNKSVADYRCFIRQLSMEISKKYPVIGGRGKSVQVDESALHTKKFGKGIKDTQVEWVFGGIETGTRKVFAVKVDDRRAPTLLKILQQRVHPESTIISDCFKSYTKLNQHFAGHSTVNHSTNFVDPTTGVHTNAIESYWSRMKRPFKLSHGIHADQVDMVIAESVVREWEGDDFLKKILQEVKAFRH</sequence>
<evidence type="ECO:0000313" key="4">
    <source>
        <dbReference type="WBParaSite" id="Csp11.Scaffold630.g19943.t1"/>
    </source>
</evidence>
<organism evidence="2 4">
    <name type="scientific">Caenorhabditis tropicalis</name>
    <dbReference type="NCBI Taxonomy" id="1561998"/>
    <lineage>
        <taxon>Eukaryota</taxon>
        <taxon>Metazoa</taxon>
        <taxon>Ecdysozoa</taxon>
        <taxon>Nematoda</taxon>
        <taxon>Chromadorea</taxon>
        <taxon>Rhabditida</taxon>
        <taxon>Rhabditina</taxon>
        <taxon>Rhabditomorpha</taxon>
        <taxon>Rhabditoidea</taxon>
        <taxon>Rhabditidae</taxon>
        <taxon>Peloderinae</taxon>
        <taxon>Caenorhabditis</taxon>
    </lineage>
</organism>
<dbReference type="SMART" id="SM01126">
    <property type="entry name" value="DDE_Tnp_IS1595"/>
    <property type="match status" value="1"/>
</dbReference>
<dbReference type="WBParaSite" id="Csp11.Scaffold630.g19943.t1">
    <property type="protein sequence ID" value="Csp11.Scaffold630.g19943.t1"/>
    <property type="gene ID" value="Csp11.Scaffold630.g19943"/>
</dbReference>
<accession>A0A1I7UW49</accession>
<feature type="domain" description="ISXO2-like transposase" evidence="1">
    <location>
        <begin position="32"/>
        <end position="175"/>
    </location>
</feature>
<dbReference type="PANTHER" id="PTHR47163:SF2">
    <property type="entry name" value="SI:DKEY-17M8.2"/>
    <property type="match status" value="1"/>
</dbReference>
<dbReference type="Pfam" id="PF12762">
    <property type="entry name" value="DDE_Tnp_IS1595"/>
    <property type="match status" value="1"/>
</dbReference>